<dbReference type="GO" id="GO:0004560">
    <property type="term" value="F:alpha-L-fucosidase activity"/>
    <property type="evidence" value="ECO:0007669"/>
    <property type="project" value="UniProtKB-EC"/>
</dbReference>
<dbReference type="SMART" id="SM00812">
    <property type="entry name" value="Alpha_L_fucos"/>
    <property type="match status" value="1"/>
</dbReference>
<evidence type="ECO:0000256" key="6">
    <source>
        <dbReference type="ARBA" id="ARBA00023295"/>
    </source>
</evidence>
<comment type="caution">
    <text evidence="9">The sequence shown here is derived from an EMBL/GenBank/DDBJ whole genome shotgun (WGS) entry which is preliminary data.</text>
</comment>
<sequence length="813" mass="89873">MMKSKLLLLAVVSDVKAAVNQDLGLVVNQRNSPGVSGSISSVPIDVSGLRNSRAFALSPDDANFDALGSGYPAQYLPAENFTYGGVNFIFPQYQTHNGSDNVIAQGQALDFPRGRYVGVHMLAAAHHASATGYVNASYEDGSSTSGAVLVDEFWAFQYPLGGDIIFPYYLTNESINWNRSSIFRTVTWLDSTKELTGLQLPNVTKGTSSAPLGSYKETRLHVFAASLLPAPSEGISLDVQLARSTNTWVEGTNKTQIYEAIINNVGTTWILTNQSVTLTIESEGVRTVQPGYINRLRPGDQARVQIGVINVDGVAEGSKGTATLVIRGSGVSLNYTFDAIYGIQTYEPTYGSIYTHESPPWYNNAKYGIFIHWGVYAVPGWGNSGDNETYAEWYWWNMNQGPDTSDRTYEYHLEHYGPDVVYDDFITNFTASAFNPKDWVDLFADAGAKYFVQVSKHHDGYALYDLPDNVTLRTSVALPPNRNLLAELFDAAEEYQPQLHRATYYSLPEWFDPDYAPYGFRKWPGGNATNPYTNVTEPYTGYVHVNDFIQDKMLPEMRALADLGSEMLWCDIGGPNATAEFAAEFFNRNAVKGRQVLINNRCGLPGDFDTPEYAKYAAVQTRKWESNLGMDPYSYGYNRATPDEEYLTPQKIVTDLMDIISKNGNFLLDIGPTANGTIIAIEQRNLRAAGTWIRSHAEAIFNTTYWSIAPEEGAAVRFTQTLDAFYITTLYAPNDTLVLTSPVPYIEGDEVTVVGGNLSGTVIPSELSNGNLTLTISEDVRDADKYAWVFKIAYATNRTGTGVKSISEREQSL</sequence>
<evidence type="ECO:0000256" key="2">
    <source>
        <dbReference type="ARBA" id="ARBA00007951"/>
    </source>
</evidence>
<evidence type="ECO:0000259" key="8">
    <source>
        <dbReference type="Pfam" id="PF01120"/>
    </source>
</evidence>
<evidence type="ECO:0000313" key="9">
    <source>
        <dbReference type="EMBL" id="KAK7731810.1"/>
    </source>
</evidence>
<dbReference type="PANTHER" id="PTHR10030:SF37">
    <property type="entry name" value="ALPHA-L-FUCOSIDASE-RELATED"/>
    <property type="match status" value="1"/>
</dbReference>
<name>A0AAN9YCV7_9PEZI</name>
<dbReference type="PRINTS" id="PR00741">
    <property type="entry name" value="GLHYDRLASE29"/>
</dbReference>
<feature type="domain" description="Glycoside hydrolase family 29 N-terminal" evidence="8">
    <location>
        <begin position="344"/>
        <end position="698"/>
    </location>
</feature>
<dbReference type="InterPro" id="IPR000933">
    <property type="entry name" value="Glyco_hydro_29"/>
</dbReference>
<dbReference type="Proteomes" id="UP001320245">
    <property type="component" value="Unassembled WGS sequence"/>
</dbReference>
<proteinExistence type="inferred from homology"/>
<keyword evidence="4 7" id="KW-0732">Signal</keyword>
<evidence type="ECO:0000256" key="1">
    <source>
        <dbReference type="ARBA" id="ARBA00004071"/>
    </source>
</evidence>
<dbReference type="GO" id="GO:0016139">
    <property type="term" value="P:glycoside catabolic process"/>
    <property type="evidence" value="ECO:0007669"/>
    <property type="project" value="TreeGrafter"/>
</dbReference>
<dbReference type="GO" id="GO:0006004">
    <property type="term" value="P:fucose metabolic process"/>
    <property type="evidence" value="ECO:0007669"/>
    <property type="project" value="InterPro"/>
</dbReference>
<organism evidence="9 10">
    <name type="scientific">Cytospora paraplurivora</name>
    <dbReference type="NCBI Taxonomy" id="2898453"/>
    <lineage>
        <taxon>Eukaryota</taxon>
        <taxon>Fungi</taxon>
        <taxon>Dikarya</taxon>
        <taxon>Ascomycota</taxon>
        <taxon>Pezizomycotina</taxon>
        <taxon>Sordariomycetes</taxon>
        <taxon>Sordariomycetidae</taxon>
        <taxon>Diaporthales</taxon>
        <taxon>Cytosporaceae</taxon>
        <taxon>Cytospora</taxon>
    </lineage>
</organism>
<keyword evidence="5" id="KW-0378">Hydrolase</keyword>
<dbReference type="InterPro" id="IPR017853">
    <property type="entry name" value="GH"/>
</dbReference>
<dbReference type="InterPro" id="IPR016286">
    <property type="entry name" value="FUC_metazoa-typ"/>
</dbReference>
<keyword evidence="6" id="KW-0326">Glycosidase</keyword>
<evidence type="ECO:0000256" key="4">
    <source>
        <dbReference type="ARBA" id="ARBA00022729"/>
    </source>
</evidence>
<dbReference type="SUPFAM" id="SSF51445">
    <property type="entry name" value="(Trans)glycosidases"/>
    <property type="match status" value="1"/>
</dbReference>
<feature type="signal peptide" evidence="7">
    <location>
        <begin position="1"/>
        <end position="17"/>
    </location>
</feature>
<dbReference type="AlphaFoldDB" id="A0AAN9YCV7"/>
<dbReference type="InterPro" id="IPR057739">
    <property type="entry name" value="Glyco_hydro_29_N"/>
</dbReference>
<dbReference type="PANTHER" id="PTHR10030">
    <property type="entry name" value="ALPHA-L-FUCOSIDASE"/>
    <property type="match status" value="1"/>
</dbReference>
<gene>
    <name evidence="9" type="ORF">SLS53_008631</name>
</gene>
<evidence type="ECO:0000256" key="5">
    <source>
        <dbReference type="ARBA" id="ARBA00022801"/>
    </source>
</evidence>
<dbReference type="EMBL" id="JAJSPL020000053">
    <property type="protein sequence ID" value="KAK7731810.1"/>
    <property type="molecule type" value="Genomic_DNA"/>
</dbReference>
<evidence type="ECO:0000256" key="3">
    <source>
        <dbReference type="ARBA" id="ARBA00012662"/>
    </source>
</evidence>
<protein>
    <recommendedName>
        <fullName evidence="3">alpha-L-fucosidase</fullName>
        <ecNumber evidence="3">3.2.1.51</ecNumber>
    </recommendedName>
</protein>
<comment type="similarity">
    <text evidence="2">Belongs to the glycosyl hydrolase 29 family.</text>
</comment>
<dbReference type="Pfam" id="PF01120">
    <property type="entry name" value="Alpha_L_fucos"/>
    <property type="match status" value="1"/>
</dbReference>
<dbReference type="EC" id="3.2.1.51" evidence="3"/>
<accession>A0AAN9YCV7</accession>
<evidence type="ECO:0000313" key="10">
    <source>
        <dbReference type="Proteomes" id="UP001320245"/>
    </source>
</evidence>
<reference evidence="9 10" key="1">
    <citation type="journal article" date="2023" name="PLoS ONE">
        <title>Cytospora paraplurivora sp. nov. isolated from orchards with fruit tree decline syndrome in Ontario, Canada.</title>
        <authorList>
            <person name="Ilyukhin E."/>
            <person name="Nguyen H.D.T."/>
            <person name="Castle A.J."/>
            <person name="Ellouze W."/>
        </authorList>
    </citation>
    <scope>NUCLEOTIDE SEQUENCE [LARGE SCALE GENOMIC DNA]</scope>
    <source>
        <strain evidence="9 10">FDS-564</strain>
    </source>
</reference>
<feature type="chain" id="PRO_5042970155" description="alpha-L-fucosidase" evidence="7">
    <location>
        <begin position="18"/>
        <end position="813"/>
    </location>
</feature>
<keyword evidence="10" id="KW-1185">Reference proteome</keyword>
<evidence type="ECO:0000256" key="7">
    <source>
        <dbReference type="SAM" id="SignalP"/>
    </source>
</evidence>
<comment type="function">
    <text evidence="1">Alpha-L-fucosidase is responsible for hydrolyzing the alpha-1,6-linked fucose joined to the reducing-end N-acetylglucosamine of the carbohydrate moieties of glycoproteins.</text>
</comment>
<dbReference type="Gene3D" id="3.20.20.80">
    <property type="entry name" value="Glycosidases"/>
    <property type="match status" value="1"/>
</dbReference>